<dbReference type="EMBL" id="JAELYA010000002">
    <property type="protein sequence ID" value="MBO3274798.1"/>
    <property type="molecule type" value="Genomic_DNA"/>
</dbReference>
<evidence type="ECO:0000256" key="1">
    <source>
        <dbReference type="ARBA" id="ARBA00001946"/>
    </source>
</evidence>
<dbReference type="PANTHER" id="PTHR30523">
    <property type="entry name" value="PHOSPHOENOLPYRUVATE CARBOXYLASE"/>
    <property type="match status" value="1"/>
</dbReference>
<dbReference type="InterPro" id="IPR022805">
    <property type="entry name" value="PEP_COase_bac/pln-type"/>
</dbReference>
<evidence type="ECO:0000256" key="8">
    <source>
        <dbReference type="ARBA" id="ARBA00023300"/>
    </source>
</evidence>
<feature type="active site" evidence="10 12">
    <location>
        <position position="545"/>
    </location>
</feature>
<dbReference type="InterPro" id="IPR021135">
    <property type="entry name" value="PEP_COase"/>
</dbReference>
<dbReference type="PRINTS" id="PR00150">
    <property type="entry name" value="PEPCARBXLASE"/>
</dbReference>
<dbReference type="PANTHER" id="PTHR30523:SF6">
    <property type="entry name" value="PHOSPHOENOLPYRUVATE CARBOXYLASE"/>
    <property type="match status" value="1"/>
</dbReference>
<gene>
    <name evidence="10 13" type="primary">ppc</name>
    <name evidence="13" type="ORF">JFY56_06155</name>
</gene>
<evidence type="ECO:0000256" key="12">
    <source>
        <dbReference type="PROSITE-ProRule" id="PRU10112"/>
    </source>
</evidence>
<evidence type="ECO:0000256" key="5">
    <source>
        <dbReference type="ARBA" id="ARBA00022419"/>
    </source>
</evidence>
<dbReference type="HAMAP" id="MF_00595">
    <property type="entry name" value="PEPcase_type1"/>
    <property type="match status" value="1"/>
</dbReference>
<dbReference type="Gene3D" id="1.20.1440.90">
    <property type="entry name" value="Phosphoenolpyruvate/pyruvate domain"/>
    <property type="match status" value="1"/>
</dbReference>
<comment type="cofactor">
    <cofactor evidence="1 10">
        <name>Mg(2+)</name>
        <dbReference type="ChEBI" id="CHEBI:18420"/>
    </cofactor>
</comment>
<name>A0ABS3TNR3_9PSED</name>
<evidence type="ECO:0000256" key="10">
    <source>
        <dbReference type="HAMAP-Rule" id="MF_00595"/>
    </source>
</evidence>
<dbReference type="RefSeq" id="WP_208312649.1">
    <property type="nucleotide sequence ID" value="NZ_JAELYA010000002.1"/>
</dbReference>
<evidence type="ECO:0000256" key="11">
    <source>
        <dbReference type="PROSITE-ProRule" id="PRU10111"/>
    </source>
</evidence>
<evidence type="ECO:0000256" key="7">
    <source>
        <dbReference type="ARBA" id="ARBA00023239"/>
    </source>
</evidence>
<keyword evidence="8 10" id="KW-0120">Carbon dioxide fixation</keyword>
<dbReference type="Proteomes" id="UP000669060">
    <property type="component" value="Unassembled WGS sequence"/>
</dbReference>
<keyword evidence="14" id="KW-1185">Reference proteome</keyword>
<sequence length="878" mass="97387">MPEIDARLREDVHHLGELLGQTIRDQYGQAFLDKIELIRQGAKAARRGSAEGARQLTATLDGLAEDELMPVARAFNQFLNLANIAEQYQHIRRRKPSEPEPFENRVFDELLGRLRKSGHGAEELAAQVAGLDIELVLTAHPTEVARRTLIQKYDAISAQLAARDHADLLPEEREQVQTRLRQLIAEAWHTEEIRRTRPTPVDEAKWGFAVIEHSLWQAVPNFLRHVDRALQRHTGQRLPLNAAPIRFASWMGGDRDGNPNVTAAVTHEVLLLARWMAADLYLRDVDGLAGDLSMQRASAELVERVGAVAEPYRVLLKQLRERLRATRAWAERALLSGEAPPDEVLTDNRELLEPLQLCHRSLHGCGMGVIADGALLDCLRRATTFGLFLTRLDIRQDSTRHAQALSEITEYLGLGRYAEWDESVRQEFLLEELNNRRPLLPANYQASPDTAEVLATCRVVAAAPEASLGSYVISMAGHPSDVLAVQLLLKECGLQRPMRVVPLFETLDDLDTAGPCIDRLLQLDGYRTRLAGPQEVMIGYSDSAKDAGTLAAAWAQYRAQETLVEICRGHDVDLLLFHGRGGTVGRGGGPAHAAILSQPPGSVAGRFRTTEQGEMIRFKFGLPGIAEQNLNLYLAAVLEATLQPPPVPEPAWRTLMDKLAADGLAAYRAVVRDDPQFVDYFRQATPEQELGLLPLGSRPARRRTGGVESLRAIPWIFAWTQTRLMLPAWLGWESALLNAVERGEGALLGQMRKDWPFFATRIDMLEMVLAKADGDIARLYDERLVQSELRQLGANLRDLLSQSVRVLLGLTGQYQLLAMATETRAAIGVRNIYLDPLHLLQVELLARSRRCEGDVCGGLEQALLVTVAGIAAGLRNTG</sequence>
<keyword evidence="6 10" id="KW-0460">Magnesium</keyword>
<dbReference type="InterPro" id="IPR033129">
    <property type="entry name" value="PEPCASE_His_AS"/>
</dbReference>
<reference evidence="13 14" key="1">
    <citation type="submission" date="2020-12" db="EMBL/GenBank/DDBJ databases">
        <title>Pseudomonas schmalbachii sp. nov. isolated from millipede gut.</title>
        <authorList>
            <person name="Shelomi M."/>
        </authorList>
    </citation>
    <scope>NUCLEOTIDE SEQUENCE [LARGE SCALE GENOMIC DNA]</scope>
    <source>
        <strain evidence="13 14">Milli4</strain>
    </source>
</reference>
<accession>A0ABS3TNR3</accession>
<comment type="catalytic activity">
    <reaction evidence="9 10">
        <text>oxaloacetate + phosphate = phosphoenolpyruvate + hydrogencarbonate</text>
        <dbReference type="Rhea" id="RHEA:28370"/>
        <dbReference type="ChEBI" id="CHEBI:16452"/>
        <dbReference type="ChEBI" id="CHEBI:17544"/>
        <dbReference type="ChEBI" id="CHEBI:43474"/>
        <dbReference type="ChEBI" id="CHEBI:58702"/>
        <dbReference type="EC" id="4.1.1.31"/>
    </reaction>
</comment>
<dbReference type="PROSITE" id="PS00393">
    <property type="entry name" value="PEPCASE_2"/>
    <property type="match status" value="1"/>
</dbReference>
<dbReference type="NCBIfam" id="NF000584">
    <property type="entry name" value="PRK00009.1"/>
    <property type="match status" value="1"/>
</dbReference>
<evidence type="ECO:0000313" key="14">
    <source>
        <dbReference type="Proteomes" id="UP000669060"/>
    </source>
</evidence>
<protein>
    <recommendedName>
        <fullName evidence="5 10">Phosphoenolpyruvate carboxylase</fullName>
        <shortName evidence="10">PEPC</shortName>
        <shortName evidence="10">PEPCase</shortName>
        <ecNumber evidence="4 10">4.1.1.31</ecNumber>
    </recommendedName>
</protein>
<comment type="caution">
    <text evidence="13">The sequence shown here is derived from an EMBL/GenBank/DDBJ whole genome shotgun (WGS) entry which is preliminary data.</text>
</comment>
<evidence type="ECO:0000313" key="13">
    <source>
        <dbReference type="EMBL" id="MBO3274798.1"/>
    </source>
</evidence>
<dbReference type="InterPro" id="IPR015813">
    <property type="entry name" value="Pyrv/PenolPyrv_kinase-like_dom"/>
</dbReference>
<dbReference type="InterPro" id="IPR018129">
    <property type="entry name" value="PEP_COase_Lys_AS"/>
</dbReference>
<dbReference type="Pfam" id="PF00311">
    <property type="entry name" value="PEPcase"/>
    <property type="match status" value="1"/>
</dbReference>
<evidence type="ECO:0000256" key="3">
    <source>
        <dbReference type="ARBA" id="ARBA00008346"/>
    </source>
</evidence>
<dbReference type="SUPFAM" id="SSF51621">
    <property type="entry name" value="Phosphoenolpyruvate/pyruvate domain"/>
    <property type="match status" value="1"/>
</dbReference>
<proteinExistence type="inferred from homology"/>
<evidence type="ECO:0000256" key="4">
    <source>
        <dbReference type="ARBA" id="ARBA00012305"/>
    </source>
</evidence>
<comment type="subunit">
    <text evidence="10">Homotetramer.</text>
</comment>
<evidence type="ECO:0000256" key="6">
    <source>
        <dbReference type="ARBA" id="ARBA00022842"/>
    </source>
</evidence>
<feature type="active site" evidence="10 11">
    <location>
        <position position="140"/>
    </location>
</feature>
<evidence type="ECO:0000256" key="2">
    <source>
        <dbReference type="ARBA" id="ARBA00003670"/>
    </source>
</evidence>
<evidence type="ECO:0000256" key="9">
    <source>
        <dbReference type="ARBA" id="ARBA00048995"/>
    </source>
</evidence>
<dbReference type="GO" id="GO:0008964">
    <property type="term" value="F:phosphoenolpyruvate carboxylase activity"/>
    <property type="evidence" value="ECO:0007669"/>
    <property type="project" value="UniProtKB-EC"/>
</dbReference>
<comment type="similarity">
    <text evidence="3 10">Belongs to the PEPCase type 1 family.</text>
</comment>
<keyword evidence="7 10" id="KW-0456">Lyase</keyword>
<dbReference type="PROSITE" id="PS00781">
    <property type="entry name" value="PEPCASE_1"/>
    <property type="match status" value="1"/>
</dbReference>
<comment type="function">
    <text evidence="2 10">Forms oxaloacetate, a four-carbon dicarboxylic acid source for the tricarboxylic acid cycle.</text>
</comment>
<organism evidence="13 14">
    <name type="scientific">Pseudomonas schmalbachii</name>
    <dbReference type="NCBI Taxonomy" id="2816993"/>
    <lineage>
        <taxon>Bacteria</taxon>
        <taxon>Pseudomonadati</taxon>
        <taxon>Pseudomonadota</taxon>
        <taxon>Gammaproteobacteria</taxon>
        <taxon>Pseudomonadales</taxon>
        <taxon>Pseudomonadaceae</taxon>
        <taxon>Pseudomonas</taxon>
    </lineage>
</organism>
<dbReference type="EC" id="4.1.1.31" evidence="4 10"/>